<keyword evidence="2" id="KW-0732">Signal</keyword>
<organism evidence="3 4">
    <name type="scientific">Geodia barretti</name>
    <name type="common">Barrett's horny sponge</name>
    <dbReference type="NCBI Taxonomy" id="519541"/>
    <lineage>
        <taxon>Eukaryota</taxon>
        <taxon>Metazoa</taxon>
        <taxon>Porifera</taxon>
        <taxon>Demospongiae</taxon>
        <taxon>Heteroscleromorpha</taxon>
        <taxon>Tetractinellida</taxon>
        <taxon>Astrophorina</taxon>
        <taxon>Geodiidae</taxon>
        <taxon>Geodia</taxon>
    </lineage>
</organism>
<keyword evidence="4" id="KW-1185">Reference proteome</keyword>
<feature type="chain" id="PRO_5041336759" description="Fibronectin type-III domain-containing protein" evidence="2">
    <location>
        <begin position="22"/>
        <end position="211"/>
    </location>
</feature>
<name>A0AA35SP08_GEOBA</name>
<proteinExistence type="predicted"/>
<sequence length="211" mass="22326">MSSSLSAVAVLLICFPVPFVAQVGNLRATSNASSVTISWSAPFSLDVTGVDPDICPCHVYNFSVIPLNGAGQGESSPFIYGNVSKCGFGMQINETHADEEGTMETQVVAISIGTALAGVMICLTAVLVLLVVVRQCHTHRKKRSAAPVAVYDEVVLPLTTTSSIPTEPSHTTTIPTTGNVAYETTTPINTAHNVAYETHNVQSTDAVHYYI</sequence>
<dbReference type="EMBL" id="CASHTH010002660">
    <property type="protein sequence ID" value="CAI8033358.1"/>
    <property type="molecule type" value="Genomic_DNA"/>
</dbReference>
<protein>
    <recommendedName>
        <fullName evidence="5">Fibronectin type-III domain-containing protein</fullName>
    </recommendedName>
</protein>
<evidence type="ECO:0000256" key="2">
    <source>
        <dbReference type="SAM" id="SignalP"/>
    </source>
</evidence>
<feature type="transmembrane region" description="Helical" evidence="1">
    <location>
        <begin position="108"/>
        <end position="133"/>
    </location>
</feature>
<dbReference type="Proteomes" id="UP001174909">
    <property type="component" value="Unassembled WGS sequence"/>
</dbReference>
<comment type="caution">
    <text evidence="3">The sequence shown here is derived from an EMBL/GenBank/DDBJ whole genome shotgun (WGS) entry which is preliminary data.</text>
</comment>
<accession>A0AA35SP08</accession>
<keyword evidence="1" id="KW-0812">Transmembrane</keyword>
<evidence type="ECO:0000256" key="1">
    <source>
        <dbReference type="SAM" id="Phobius"/>
    </source>
</evidence>
<dbReference type="InterPro" id="IPR036116">
    <property type="entry name" value="FN3_sf"/>
</dbReference>
<keyword evidence="1" id="KW-1133">Transmembrane helix</keyword>
<feature type="signal peptide" evidence="2">
    <location>
        <begin position="1"/>
        <end position="21"/>
    </location>
</feature>
<evidence type="ECO:0000313" key="3">
    <source>
        <dbReference type="EMBL" id="CAI8033358.1"/>
    </source>
</evidence>
<dbReference type="SUPFAM" id="SSF49265">
    <property type="entry name" value="Fibronectin type III"/>
    <property type="match status" value="1"/>
</dbReference>
<keyword evidence="1" id="KW-0472">Membrane</keyword>
<reference evidence="3" key="1">
    <citation type="submission" date="2023-03" db="EMBL/GenBank/DDBJ databases">
        <authorList>
            <person name="Steffen K."/>
            <person name="Cardenas P."/>
        </authorList>
    </citation>
    <scope>NUCLEOTIDE SEQUENCE</scope>
</reference>
<evidence type="ECO:0008006" key="5">
    <source>
        <dbReference type="Google" id="ProtNLM"/>
    </source>
</evidence>
<evidence type="ECO:0000313" key="4">
    <source>
        <dbReference type="Proteomes" id="UP001174909"/>
    </source>
</evidence>
<dbReference type="AlphaFoldDB" id="A0AA35SP08"/>
<gene>
    <name evidence="3" type="ORF">GBAR_LOCUS18817</name>
</gene>